<evidence type="ECO:0008006" key="9">
    <source>
        <dbReference type="Google" id="ProtNLM"/>
    </source>
</evidence>
<feature type="transmembrane region" description="Helical" evidence="6">
    <location>
        <begin position="410"/>
        <end position="432"/>
    </location>
</feature>
<dbReference type="Proteomes" id="UP000019118">
    <property type="component" value="Unassembled WGS sequence"/>
</dbReference>
<comment type="similarity">
    <text evidence="2">Belongs to the autoinducer-2 exporter (AI-2E) (TC 2.A.86) family.</text>
</comment>
<comment type="subcellular location">
    <subcellularLocation>
        <location evidence="1">Membrane</location>
        <topology evidence="1">Multi-pass membrane protein</topology>
    </subcellularLocation>
</comment>
<evidence type="ECO:0000256" key="4">
    <source>
        <dbReference type="ARBA" id="ARBA00022989"/>
    </source>
</evidence>
<dbReference type="PANTHER" id="PTHR21716">
    <property type="entry name" value="TRANSMEMBRANE PROTEIN"/>
    <property type="match status" value="1"/>
</dbReference>
<dbReference type="GO" id="GO:0016020">
    <property type="term" value="C:membrane"/>
    <property type="evidence" value="ECO:0007669"/>
    <property type="project" value="UniProtKB-SubCell"/>
</dbReference>
<name>A0AAR5Q941_DENPD</name>
<feature type="transmembrane region" description="Helical" evidence="6">
    <location>
        <begin position="123"/>
        <end position="149"/>
    </location>
</feature>
<dbReference type="AlphaFoldDB" id="A0AAR5Q941"/>
<feature type="transmembrane region" description="Helical" evidence="6">
    <location>
        <begin position="783"/>
        <end position="805"/>
    </location>
</feature>
<evidence type="ECO:0000256" key="2">
    <source>
        <dbReference type="ARBA" id="ARBA00009773"/>
    </source>
</evidence>
<organism evidence="7 8">
    <name type="scientific">Dendroctonus ponderosae</name>
    <name type="common">Mountain pine beetle</name>
    <dbReference type="NCBI Taxonomy" id="77166"/>
    <lineage>
        <taxon>Eukaryota</taxon>
        <taxon>Metazoa</taxon>
        <taxon>Ecdysozoa</taxon>
        <taxon>Arthropoda</taxon>
        <taxon>Hexapoda</taxon>
        <taxon>Insecta</taxon>
        <taxon>Pterygota</taxon>
        <taxon>Neoptera</taxon>
        <taxon>Endopterygota</taxon>
        <taxon>Coleoptera</taxon>
        <taxon>Polyphaga</taxon>
        <taxon>Cucujiformia</taxon>
        <taxon>Curculionidae</taxon>
        <taxon>Scolytinae</taxon>
        <taxon>Dendroctonus</taxon>
    </lineage>
</organism>
<feature type="transmembrane region" description="Helical" evidence="6">
    <location>
        <begin position="820"/>
        <end position="839"/>
    </location>
</feature>
<evidence type="ECO:0000313" key="8">
    <source>
        <dbReference type="Proteomes" id="UP000019118"/>
    </source>
</evidence>
<evidence type="ECO:0000256" key="3">
    <source>
        <dbReference type="ARBA" id="ARBA00022692"/>
    </source>
</evidence>
<proteinExistence type="inferred from homology"/>
<dbReference type="Pfam" id="PF01594">
    <property type="entry name" value="AI-2E_transport"/>
    <property type="match status" value="1"/>
</dbReference>
<feature type="transmembrane region" description="Helical" evidence="6">
    <location>
        <begin position="169"/>
        <end position="188"/>
    </location>
</feature>
<keyword evidence="8" id="KW-1185">Reference proteome</keyword>
<dbReference type="InterPro" id="IPR002549">
    <property type="entry name" value="AI-2E-like"/>
</dbReference>
<feature type="transmembrane region" description="Helical" evidence="6">
    <location>
        <begin position="28"/>
        <end position="52"/>
    </location>
</feature>
<evidence type="ECO:0000256" key="1">
    <source>
        <dbReference type="ARBA" id="ARBA00004141"/>
    </source>
</evidence>
<keyword evidence="4 6" id="KW-1133">Transmembrane helix</keyword>
<dbReference type="PANTHER" id="PTHR21716:SF4">
    <property type="entry name" value="TRANSMEMBRANE PROTEIN 245"/>
    <property type="match status" value="1"/>
</dbReference>
<feature type="transmembrane region" description="Helical" evidence="6">
    <location>
        <begin position="220"/>
        <end position="238"/>
    </location>
</feature>
<keyword evidence="3 6" id="KW-0812">Transmembrane</keyword>
<feature type="transmembrane region" description="Helical" evidence="6">
    <location>
        <begin position="851"/>
        <end position="883"/>
    </location>
</feature>
<sequence length="904" mass="100788">MDHRSPLESIFGAIGNLSHGHDKPVKQAVYNAVALLLIFLCCAAVLGLYLILYPFIKPLMWALLVGSALHPLKRSLRDRFQGWFQMLEDTNTPTILGLVLLPINIFNEVSECIGQFLWDRIKLILAIAVLIPVAVLLYNFTPGVIISMLWSGTVWIYRALNFVISNSTLPVVSVIILCYLPLVVLFWSPENNVHFHYASTAVWLWGSCGLSSIFPSFQMPIFIGLQIVFFGGFISEVYEAYCSMNAAGHNISFTELLSRAFHDKPIELDISDEHELEEDEANGKEFSSPIVSFSKVLDSGDNSTPKHNEAKEVATKSDDPWALELFNESKQSAKVESPEPRTGVLITNHGIHLVQAPDAKKPRPKIQRSLSQPQFNPGRFRTLNLLSIPRKINLRNSNQNFKSTGYESTFYLYSVMWCCLVMLFWKNIILLPLLPLPILYYLIKHTGTYLGLWSYLFDKCFSLFDRASHFCMERHDALVPVPIRGLYKFMHKINATVKSSIKGSIDTVASCVVISGLIVFLICASIFTALQIYAEGIMLAQMTSNAINQTVVQNPELRQLLPPAWDETMDSILDNAYQYGREGISKAVKSVMTDADAVQSEKLERQVLELWDRIYQSWMTAHDGNGPKVTEEAVRSSWDAFVKDIRKSPGEIFNVNGIVDFAKQNVGTLMSLLESVWSIVISNIGLVIGSFSTCVSIVLGGGTAVLNFILNMIVFLTTLFYLLSSSADNYKPVELMTQFSPSGRRFGHALEAAINSVFSASFKMAAFYGMWTWFIHNLFNVQIVYLSSAFATILGAVPFLGTYWACVPGILDLWLSQDRWIAALIFAGFQFLPTSIVDAEIYKEIKGGHPYLTGLAIAGGIFCMGVEGAIIGPLLLCGLYVAIDLSSNLFRESPAGESINLELH</sequence>
<feature type="transmembrane region" description="Helical" evidence="6">
    <location>
        <begin position="676"/>
        <end position="698"/>
    </location>
</feature>
<reference evidence="8" key="1">
    <citation type="journal article" date="2013" name="Genome Biol.">
        <title>Draft genome of the mountain pine beetle, Dendroctonus ponderosae Hopkins, a major forest pest.</title>
        <authorList>
            <person name="Keeling C.I."/>
            <person name="Yuen M.M."/>
            <person name="Liao N.Y."/>
            <person name="Docking T.R."/>
            <person name="Chan S.K."/>
            <person name="Taylor G.A."/>
            <person name="Palmquist D.L."/>
            <person name="Jackman S.D."/>
            <person name="Nguyen A."/>
            <person name="Li M."/>
            <person name="Henderson H."/>
            <person name="Janes J.K."/>
            <person name="Zhao Y."/>
            <person name="Pandoh P."/>
            <person name="Moore R."/>
            <person name="Sperling F.A."/>
            <person name="Huber D.P."/>
            <person name="Birol I."/>
            <person name="Jones S.J."/>
            <person name="Bohlmann J."/>
        </authorList>
    </citation>
    <scope>NUCLEOTIDE SEQUENCE</scope>
</reference>
<protein>
    <recommendedName>
        <fullName evidence="9">Transmembrane protein 245</fullName>
    </recommendedName>
</protein>
<reference evidence="7" key="2">
    <citation type="submission" date="2024-08" db="UniProtKB">
        <authorList>
            <consortium name="EnsemblMetazoa"/>
        </authorList>
    </citation>
    <scope>IDENTIFICATION</scope>
</reference>
<dbReference type="EnsemblMetazoa" id="XM_019914185.1">
    <property type="protein sequence ID" value="XP_019769744.1"/>
    <property type="gene ID" value="LOC109544144"/>
</dbReference>
<accession>A0AAR5Q941</accession>
<evidence type="ECO:0000256" key="6">
    <source>
        <dbReference type="SAM" id="Phobius"/>
    </source>
</evidence>
<feature type="transmembrane region" description="Helical" evidence="6">
    <location>
        <begin position="752"/>
        <end position="771"/>
    </location>
</feature>
<feature type="transmembrane region" description="Helical" evidence="6">
    <location>
        <begin position="508"/>
        <end position="534"/>
    </location>
</feature>
<keyword evidence="5 6" id="KW-0472">Membrane</keyword>
<gene>
    <name evidence="7" type="primary">109544144</name>
</gene>
<feature type="transmembrane region" description="Helical" evidence="6">
    <location>
        <begin position="438"/>
        <end position="457"/>
    </location>
</feature>
<evidence type="ECO:0000256" key="5">
    <source>
        <dbReference type="ARBA" id="ARBA00023136"/>
    </source>
</evidence>
<evidence type="ECO:0000313" key="7">
    <source>
        <dbReference type="EnsemblMetazoa" id="XP_019769744.1"/>
    </source>
</evidence>
<dbReference type="KEGG" id="dpa:109544144"/>
<feature type="transmembrane region" description="Helical" evidence="6">
    <location>
        <begin position="705"/>
        <end position="723"/>
    </location>
</feature>